<dbReference type="EMBL" id="NSIT01000009">
    <property type="protein sequence ID" value="PJE80676.1"/>
    <property type="molecule type" value="Genomic_DNA"/>
</dbReference>
<comment type="caution">
    <text evidence="2">The sequence shown here is derived from an EMBL/GenBank/DDBJ whole genome shotgun (WGS) entry which is preliminary data.</text>
</comment>
<reference evidence="2" key="1">
    <citation type="journal article" date="2017" name="Appl. Environ. Microbiol.">
        <title>Molecular characterization of an Endozoicomonas-like organism causing infection in king scallop Pecten maximus L.</title>
        <authorList>
            <person name="Cano I."/>
            <person name="van Aerle R."/>
            <person name="Ross S."/>
            <person name="Verner-Jeffreys D.W."/>
            <person name="Paley R.K."/>
            <person name="Rimmer G."/>
            <person name="Ryder D."/>
            <person name="Hooper P."/>
            <person name="Stone D."/>
            <person name="Feist S.W."/>
        </authorList>
    </citation>
    <scope>NUCLEOTIDE SEQUENCE</scope>
</reference>
<dbReference type="AlphaFoldDB" id="A0A2H9TBQ7"/>
<accession>A0A2H9TBQ7</accession>
<gene>
    <name evidence="2" type="ORF">CI610_00337</name>
</gene>
<keyword evidence="1" id="KW-0812">Transmembrane</keyword>
<evidence type="ECO:0000313" key="2">
    <source>
        <dbReference type="EMBL" id="PJE80676.1"/>
    </source>
</evidence>
<protein>
    <submittedName>
        <fullName evidence="2">Uncharacterized protein</fullName>
    </submittedName>
</protein>
<organism evidence="2">
    <name type="scientific">invertebrate metagenome</name>
    <dbReference type="NCBI Taxonomy" id="1711999"/>
    <lineage>
        <taxon>unclassified sequences</taxon>
        <taxon>metagenomes</taxon>
        <taxon>organismal metagenomes</taxon>
    </lineage>
</organism>
<keyword evidence="1" id="KW-1133">Transmembrane helix</keyword>
<evidence type="ECO:0000256" key="1">
    <source>
        <dbReference type="SAM" id="Phobius"/>
    </source>
</evidence>
<name>A0A2H9TBQ7_9ZZZZ</name>
<keyword evidence="1" id="KW-0472">Membrane</keyword>
<sequence>MPLSTDLIYNPFSRGKIDMNTGSTMSSTTKELLVLGAKLVGAGIVIGICISLIIY</sequence>
<proteinExistence type="predicted"/>
<feature type="transmembrane region" description="Helical" evidence="1">
    <location>
        <begin position="32"/>
        <end position="54"/>
    </location>
</feature>